<proteinExistence type="predicted"/>
<reference evidence="1" key="1">
    <citation type="submission" date="2020-03" db="EMBL/GenBank/DDBJ databases">
        <title>The deep terrestrial virosphere.</title>
        <authorList>
            <person name="Holmfeldt K."/>
            <person name="Nilsson E."/>
            <person name="Simone D."/>
            <person name="Lopez-Fernandez M."/>
            <person name="Wu X."/>
            <person name="de Brujin I."/>
            <person name="Lundin D."/>
            <person name="Andersson A."/>
            <person name="Bertilsson S."/>
            <person name="Dopson M."/>
        </authorList>
    </citation>
    <scope>NUCLEOTIDE SEQUENCE</scope>
    <source>
        <strain evidence="2">MM415B01102</strain>
        <strain evidence="1">TM448A01546</strain>
    </source>
</reference>
<accession>A0A6H1ZR45</accession>
<organism evidence="1">
    <name type="scientific">viral metagenome</name>
    <dbReference type="NCBI Taxonomy" id="1070528"/>
    <lineage>
        <taxon>unclassified sequences</taxon>
        <taxon>metagenomes</taxon>
        <taxon>organismal metagenomes</taxon>
    </lineage>
</organism>
<dbReference type="EMBL" id="MT144167">
    <property type="protein sequence ID" value="QJA49978.1"/>
    <property type="molecule type" value="Genomic_DNA"/>
</dbReference>
<evidence type="ECO:0000313" key="2">
    <source>
        <dbReference type="EMBL" id="QJA60539.1"/>
    </source>
</evidence>
<evidence type="ECO:0000313" key="1">
    <source>
        <dbReference type="EMBL" id="QJA49978.1"/>
    </source>
</evidence>
<dbReference type="EMBL" id="MT141412">
    <property type="protein sequence ID" value="QJA60539.1"/>
    <property type="molecule type" value="Genomic_DNA"/>
</dbReference>
<gene>
    <name evidence="2" type="ORF">MM415B01102_0018</name>
    <name evidence="1" type="ORF">TM448A01546_0005</name>
</gene>
<sequence length="93" mass="10694">MDLQEQLEIGKQAEDFLKYLAEHPYFEGLLERVKLEYARQILELMPDRKEAFSLMKSEMLGIDEIMNAVRGDIYLASEALKKLSGEEDKGGLL</sequence>
<name>A0A6H1ZR45_9ZZZZ</name>
<dbReference type="AlphaFoldDB" id="A0A6H1ZR45"/>
<protein>
    <submittedName>
        <fullName evidence="1">Uncharacterized protein</fullName>
    </submittedName>
</protein>